<feature type="signal peptide" evidence="2">
    <location>
        <begin position="1"/>
        <end position="18"/>
    </location>
</feature>
<keyword evidence="2" id="KW-0732">Signal</keyword>
<feature type="compositionally biased region" description="Low complexity" evidence="1">
    <location>
        <begin position="183"/>
        <end position="192"/>
    </location>
</feature>
<feature type="region of interest" description="Disordered" evidence="1">
    <location>
        <begin position="154"/>
        <end position="248"/>
    </location>
</feature>
<gene>
    <name evidence="4" type="ORF">SK128_004284</name>
</gene>
<dbReference type="PANTHER" id="PTHR21219:SF4">
    <property type="entry name" value="PID DOMAIN-CONTAINING PROTEIN"/>
    <property type="match status" value="1"/>
</dbReference>
<evidence type="ECO:0000313" key="5">
    <source>
        <dbReference type="Proteomes" id="UP001381693"/>
    </source>
</evidence>
<feature type="compositionally biased region" description="Low complexity" evidence="1">
    <location>
        <begin position="893"/>
        <end position="910"/>
    </location>
</feature>
<evidence type="ECO:0000256" key="2">
    <source>
        <dbReference type="SAM" id="SignalP"/>
    </source>
</evidence>
<dbReference type="AlphaFoldDB" id="A0AAN8X6F3"/>
<dbReference type="PANTHER" id="PTHR21219">
    <property type="entry name" value="FI19613P1"/>
    <property type="match status" value="1"/>
</dbReference>
<comment type="caution">
    <text evidence="4">The sequence shown here is derived from an EMBL/GenBank/DDBJ whole genome shotgun (WGS) entry which is preliminary data.</text>
</comment>
<dbReference type="SMART" id="SM00462">
    <property type="entry name" value="PTB"/>
    <property type="match status" value="1"/>
</dbReference>
<feature type="region of interest" description="Disordered" evidence="1">
    <location>
        <begin position="86"/>
        <end position="115"/>
    </location>
</feature>
<feature type="region of interest" description="Disordered" evidence="1">
    <location>
        <begin position="448"/>
        <end position="492"/>
    </location>
</feature>
<sequence>MLSLLLCLGVSCCSVKIATHIKFCIETQEWNLQLLCSRIPIPIANMVKYDEETYSFHLSQLDDSIYSDTGTMTSTYKKKIDSLFRDKRRQENGNRVQGSSSLPMPPPPPPPANPVQEELERMFGGRDERQRAFLDVRATVQAQIERLFADATNEPLVNGGANGRGLGSQPRTTPAALRPMGQPQLPSSLALPTPSPPEQQRHHKPSPGSPNHRSSSSSSSSSSGGSSRSQSSRSGGNGGGLISPIERRELEATRLPPSAMKYRVDYLGALQLSEKATSLDVLQSPLKDLYYKYRFGISRGKRSSPGSLQITEAGLKITHNNNNTGAFGERDGYVDFTNPFPTIAVWAAVKLVIRKELLEEGRVGYTYAFLPLICDPEAQDKYNLYHPLNVADPSVMAIQHPPMFACVMRKVGVPKILECHGFVCQSAEDAIVIAANLYQALLENMRSDAPSEASSDMRDDDRHVMSDSEMVPIRPPRKKRSQRLESPHFNGNLRRANSEDLLQSHIILDDTRASKHRLKRSISDRQPGGFIIDPGDVYTRVALPRSKSFMNVTNKYNFQDLLDDVKQKTGLNSVDDVLKQVINPRGMSFSEMDPDHREILLKLALTLSKDEIYQRSKSIMKKQRGRSASLMSLMDSDSDGSTISSVLKATKRSFSRLGSRASSLQSNYLKDRSPLRKLVNNKSRYSFERNGKDSANSTSRRSDGKENEFAHMLEGTGRKVAPKTPMPRRANEGYVSCSECGYDSECSSKCYCSLPRRSPSTKPQHEKHLHKGQDSPCDCDTESCAESEKCYCSLKRVKKNGLKMYEINLDSETDTNTETTVQSVVAYKKGYGSHSNLSELESRPTSWKRNSGDSSSSATRHKSSSSYLTEHSKSRSAGTVFSMHPEVMRKKSLSSNLSSDSDISVVRRSSGGSGYHSQNSNGGNRRVGPHQRAASTDSLLMSPKLRRHASGSLGSGGSRGSQASSQGSGGSGTGTHRSQGSRSSSSSQQKILLVSAVDPSGKVVYRGASQRQQREGSSDTASILSMKKTAEIAALFSELKLNQTTDLISQLNQSTSESEDDAYSSMQANNSFLFSDNIENSLGYLP</sequence>
<dbReference type="InterPro" id="IPR006020">
    <property type="entry name" value="PTB/PI_dom"/>
</dbReference>
<feature type="domain" description="PID" evidence="3">
    <location>
        <begin position="257"/>
        <end position="454"/>
    </location>
</feature>
<feature type="region of interest" description="Disordered" evidence="1">
    <location>
        <begin position="834"/>
        <end position="989"/>
    </location>
</feature>
<feature type="region of interest" description="Disordered" evidence="1">
    <location>
        <begin position="680"/>
        <end position="727"/>
    </location>
</feature>
<protein>
    <recommendedName>
        <fullName evidence="3">PID domain-containing protein</fullName>
    </recommendedName>
</protein>
<evidence type="ECO:0000256" key="1">
    <source>
        <dbReference type="SAM" id="MobiDB-lite"/>
    </source>
</evidence>
<evidence type="ECO:0000313" key="4">
    <source>
        <dbReference type="EMBL" id="KAK7078750.1"/>
    </source>
</evidence>
<reference evidence="4 5" key="1">
    <citation type="submission" date="2023-11" db="EMBL/GenBank/DDBJ databases">
        <title>Halocaridina rubra genome assembly.</title>
        <authorList>
            <person name="Smith C."/>
        </authorList>
    </citation>
    <scope>NUCLEOTIDE SEQUENCE [LARGE SCALE GENOMIC DNA]</scope>
    <source>
        <strain evidence="4">EP-1</strain>
        <tissue evidence="4">Whole</tissue>
    </source>
</reference>
<evidence type="ECO:0000259" key="3">
    <source>
        <dbReference type="SMART" id="SM00462"/>
    </source>
</evidence>
<accession>A0AAN8X6F3</accession>
<organism evidence="4 5">
    <name type="scientific">Halocaridina rubra</name>
    <name type="common">Hawaiian red shrimp</name>
    <dbReference type="NCBI Taxonomy" id="373956"/>
    <lineage>
        <taxon>Eukaryota</taxon>
        <taxon>Metazoa</taxon>
        <taxon>Ecdysozoa</taxon>
        <taxon>Arthropoda</taxon>
        <taxon>Crustacea</taxon>
        <taxon>Multicrustacea</taxon>
        <taxon>Malacostraca</taxon>
        <taxon>Eumalacostraca</taxon>
        <taxon>Eucarida</taxon>
        <taxon>Decapoda</taxon>
        <taxon>Pleocyemata</taxon>
        <taxon>Caridea</taxon>
        <taxon>Atyoidea</taxon>
        <taxon>Atyidae</taxon>
        <taxon>Halocaridina</taxon>
    </lineage>
</organism>
<feature type="compositionally biased region" description="Basic and acidic residues" evidence="1">
    <location>
        <begin position="700"/>
        <end position="711"/>
    </location>
</feature>
<feature type="compositionally biased region" description="Polar residues" evidence="1">
    <location>
        <begin position="93"/>
        <end position="102"/>
    </location>
</feature>
<feature type="chain" id="PRO_5042913591" description="PID domain-containing protein" evidence="2">
    <location>
        <begin position="19"/>
        <end position="1086"/>
    </location>
</feature>
<feature type="compositionally biased region" description="Polar residues" evidence="1">
    <location>
        <begin position="834"/>
        <end position="853"/>
    </location>
</feature>
<dbReference type="Proteomes" id="UP001381693">
    <property type="component" value="Unassembled WGS sequence"/>
</dbReference>
<feature type="compositionally biased region" description="Basic and acidic residues" evidence="1">
    <location>
        <begin position="455"/>
        <end position="466"/>
    </location>
</feature>
<keyword evidence="5" id="KW-1185">Reference proteome</keyword>
<feature type="compositionally biased region" description="Low complexity" evidence="1">
    <location>
        <begin position="974"/>
        <end position="989"/>
    </location>
</feature>
<name>A0AAN8X6F3_HALRR</name>
<proteinExistence type="predicted"/>
<dbReference type="EMBL" id="JAXCGZ010007678">
    <property type="protein sequence ID" value="KAK7078750.1"/>
    <property type="molecule type" value="Genomic_DNA"/>
</dbReference>
<feature type="compositionally biased region" description="Low complexity" evidence="1">
    <location>
        <begin position="209"/>
        <end position="234"/>
    </location>
</feature>
<feature type="compositionally biased region" description="Pro residues" evidence="1">
    <location>
        <begin position="103"/>
        <end position="113"/>
    </location>
</feature>